<dbReference type="PANTHER" id="PTHR33069:SF3">
    <property type="entry name" value="DYNEIN HEAVY CHAIN TAIL DOMAIN-CONTAINING PROTEIN"/>
    <property type="match status" value="1"/>
</dbReference>
<dbReference type="PANTHER" id="PTHR33069">
    <property type="entry name" value="CHROMOSOME 7, WHOLE GENOME SHOTGUN SEQUENCE-RELATED"/>
    <property type="match status" value="1"/>
</dbReference>
<dbReference type="STRING" id="200324.A0A2N5T3W5"/>
<keyword evidence="2" id="KW-1185">Reference proteome</keyword>
<accession>A0A2N5T3W5</accession>
<sequence length="164" mass="19256">MYLPPAIRFDDRLDARSTLLINPLHIEERKRQSFQTIKKRLLHRHIKRVIRMVKSLIPVIKFRLHDMSTTASAVCSGLQGLLDTLESDDPKELNSDNMFSEADYIRTWLKEALFHVFLYFAPLIPETQGLPDQNHIKSWFIVWFTQFNLAIQNFIRAADTLSRC</sequence>
<evidence type="ECO:0000313" key="1">
    <source>
        <dbReference type="EMBL" id="PLW20179.1"/>
    </source>
</evidence>
<protein>
    <submittedName>
        <fullName evidence="1">Uncharacterized protein</fullName>
    </submittedName>
</protein>
<comment type="caution">
    <text evidence="1">The sequence shown here is derived from an EMBL/GenBank/DDBJ whole genome shotgun (WGS) entry which is preliminary data.</text>
</comment>
<dbReference type="Proteomes" id="UP000235388">
    <property type="component" value="Unassembled WGS sequence"/>
</dbReference>
<organism evidence="1 2">
    <name type="scientific">Puccinia coronata f. sp. avenae</name>
    <dbReference type="NCBI Taxonomy" id="200324"/>
    <lineage>
        <taxon>Eukaryota</taxon>
        <taxon>Fungi</taxon>
        <taxon>Dikarya</taxon>
        <taxon>Basidiomycota</taxon>
        <taxon>Pucciniomycotina</taxon>
        <taxon>Pucciniomycetes</taxon>
        <taxon>Pucciniales</taxon>
        <taxon>Pucciniaceae</taxon>
        <taxon>Puccinia</taxon>
    </lineage>
</organism>
<evidence type="ECO:0000313" key="2">
    <source>
        <dbReference type="Proteomes" id="UP000235388"/>
    </source>
</evidence>
<dbReference type="AlphaFoldDB" id="A0A2N5T3W5"/>
<dbReference type="OrthoDB" id="10651630at2759"/>
<name>A0A2N5T3W5_9BASI</name>
<gene>
    <name evidence="1" type="ORF">PCANC_09870</name>
</gene>
<proteinExistence type="predicted"/>
<reference evidence="1 2" key="1">
    <citation type="submission" date="2017-11" db="EMBL/GenBank/DDBJ databases">
        <title>De novo assembly and phasing of dikaryotic genomes from two isolates of Puccinia coronata f. sp. avenae, the causal agent of oat crown rust.</title>
        <authorList>
            <person name="Miller M.E."/>
            <person name="Zhang Y."/>
            <person name="Omidvar V."/>
            <person name="Sperschneider J."/>
            <person name="Schwessinger B."/>
            <person name="Raley C."/>
            <person name="Palmer J.M."/>
            <person name="Garnica D."/>
            <person name="Upadhyaya N."/>
            <person name="Rathjen J."/>
            <person name="Taylor J.M."/>
            <person name="Park R.F."/>
            <person name="Dodds P.N."/>
            <person name="Hirsch C.D."/>
            <person name="Kianian S.F."/>
            <person name="Figueroa M."/>
        </authorList>
    </citation>
    <scope>NUCLEOTIDE SEQUENCE [LARGE SCALE GENOMIC DNA]</scope>
    <source>
        <strain evidence="1">12NC29</strain>
    </source>
</reference>
<dbReference type="EMBL" id="PGCJ01000801">
    <property type="protein sequence ID" value="PLW20179.1"/>
    <property type="molecule type" value="Genomic_DNA"/>
</dbReference>